<dbReference type="eggNOG" id="KOG0014">
    <property type="taxonomic scope" value="Eukaryota"/>
</dbReference>
<name>A0A0D3GM05_9ORYZ</name>
<reference evidence="8" key="2">
    <citation type="submission" date="2015-03" db="UniProtKB">
        <authorList>
            <consortium name="EnsemblPlants"/>
        </authorList>
    </citation>
    <scope>IDENTIFICATION</scope>
</reference>
<dbReference type="PANTHER" id="PTHR11945:SF763">
    <property type="entry name" value="MADS-BOX TRANSCRIPTION FACTOR 22"/>
    <property type="match status" value="1"/>
</dbReference>
<dbReference type="SUPFAM" id="SSF55455">
    <property type="entry name" value="SRF-like"/>
    <property type="match status" value="1"/>
</dbReference>
<dbReference type="PROSITE" id="PS50066">
    <property type="entry name" value="MADS_BOX_2"/>
    <property type="match status" value="1"/>
</dbReference>
<dbReference type="Gene3D" id="3.40.1810.10">
    <property type="entry name" value="Transcription factor, MADS-box"/>
    <property type="match status" value="1"/>
</dbReference>
<reference evidence="8" key="1">
    <citation type="journal article" date="2009" name="Rice">
        <title>De Novo Next Generation Sequencing of Plant Genomes.</title>
        <authorList>
            <person name="Rounsley S."/>
            <person name="Marri P.R."/>
            <person name="Yu Y."/>
            <person name="He R."/>
            <person name="Sisneros N."/>
            <person name="Goicoechea J.L."/>
            <person name="Lee S.J."/>
            <person name="Angelova A."/>
            <person name="Kudrna D."/>
            <person name="Luo M."/>
            <person name="Affourtit J."/>
            <person name="Desany B."/>
            <person name="Knight J."/>
            <person name="Niazi F."/>
            <person name="Egholm M."/>
            <person name="Wing R.A."/>
        </authorList>
    </citation>
    <scope>NUCLEOTIDE SEQUENCE [LARGE SCALE GENOMIC DNA]</scope>
    <source>
        <strain evidence="8">cv. IRGC 105608</strain>
    </source>
</reference>
<dbReference type="Pfam" id="PF00319">
    <property type="entry name" value="SRF-TF"/>
    <property type="match status" value="1"/>
</dbReference>
<evidence type="ECO:0000256" key="3">
    <source>
        <dbReference type="ARBA" id="ARBA00023125"/>
    </source>
</evidence>
<dbReference type="HOGENOM" id="CLU_049814_0_0_1"/>
<keyword evidence="2" id="KW-0805">Transcription regulation</keyword>
<dbReference type="GO" id="GO:0000981">
    <property type="term" value="F:DNA-binding transcription factor activity, RNA polymerase II-specific"/>
    <property type="evidence" value="ECO:0007669"/>
    <property type="project" value="TreeGrafter"/>
</dbReference>
<evidence type="ECO:0000256" key="2">
    <source>
        <dbReference type="ARBA" id="ARBA00023015"/>
    </source>
</evidence>
<dbReference type="PRINTS" id="PR00404">
    <property type="entry name" value="MADSDOMAIN"/>
</dbReference>
<dbReference type="InterPro" id="IPR036879">
    <property type="entry name" value="TF_MADSbox_sf"/>
</dbReference>
<dbReference type="EnsemblPlants" id="OBART07G02190.1">
    <property type="protein sequence ID" value="OBART07G02190.1"/>
    <property type="gene ID" value="OBART07G02190"/>
</dbReference>
<dbReference type="Gramene" id="OBART07G02190.1">
    <property type="protein sequence ID" value="OBART07G02190.1"/>
    <property type="gene ID" value="OBART07G02190"/>
</dbReference>
<dbReference type="InterPro" id="IPR002100">
    <property type="entry name" value="TF_MADSbox"/>
</dbReference>
<evidence type="ECO:0000256" key="6">
    <source>
        <dbReference type="SAM" id="Coils"/>
    </source>
</evidence>
<dbReference type="PANTHER" id="PTHR11945">
    <property type="entry name" value="MADS BOX PROTEIN"/>
    <property type="match status" value="1"/>
</dbReference>
<evidence type="ECO:0000256" key="5">
    <source>
        <dbReference type="ARBA" id="ARBA00023242"/>
    </source>
</evidence>
<keyword evidence="5" id="KW-0539">Nucleus</keyword>
<comment type="subcellular location">
    <subcellularLocation>
        <location evidence="1">Nucleus</location>
    </subcellularLocation>
</comment>
<organism evidence="8">
    <name type="scientific">Oryza barthii</name>
    <dbReference type="NCBI Taxonomy" id="65489"/>
    <lineage>
        <taxon>Eukaryota</taxon>
        <taxon>Viridiplantae</taxon>
        <taxon>Streptophyta</taxon>
        <taxon>Embryophyta</taxon>
        <taxon>Tracheophyta</taxon>
        <taxon>Spermatophyta</taxon>
        <taxon>Magnoliopsida</taxon>
        <taxon>Liliopsida</taxon>
        <taxon>Poales</taxon>
        <taxon>Poaceae</taxon>
        <taxon>BOP clade</taxon>
        <taxon>Oryzoideae</taxon>
        <taxon>Oryzeae</taxon>
        <taxon>Oryzinae</taxon>
        <taxon>Oryza</taxon>
    </lineage>
</organism>
<dbReference type="PaxDb" id="65489-OBART07G02190.1"/>
<evidence type="ECO:0000313" key="8">
    <source>
        <dbReference type="EnsemblPlants" id="OBART07G02190.1"/>
    </source>
</evidence>
<evidence type="ECO:0000256" key="4">
    <source>
        <dbReference type="ARBA" id="ARBA00023163"/>
    </source>
</evidence>
<dbReference type="GO" id="GO:0005634">
    <property type="term" value="C:nucleus"/>
    <property type="evidence" value="ECO:0007669"/>
    <property type="project" value="UniProtKB-SubCell"/>
</dbReference>
<dbReference type="GO" id="GO:0000978">
    <property type="term" value="F:RNA polymerase II cis-regulatory region sequence-specific DNA binding"/>
    <property type="evidence" value="ECO:0007669"/>
    <property type="project" value="TreeGrafter"/>
</dbReference>
<sequence>MESQICQFGTFLEVNNQHSATPKGKTIPVKCTDCLPGVASRSLTVIPLEVPHDVLLSAREAKTQYNSTFEHNLSGTNFVTGTDNGVHHANVKDVPPDIYETEFRHQFPRIETSFSIIGAHFLSSMVRRGRRKGVRYIEEDRDRSLTLSKRRDGLFKLANDLSLLTDASVAICLHDNNKAQFFGAPSVKPVVDAFVSEAEPFADEQLKAKLTSMQSELVQLENEEEEKDKKTEESIQRFKEAQEESLGMGMAKHLFSRLEDLSHDDMRELLDVLLPLQQDFKKRLPPLRRGSKLQIGGSSAWAHQQPSCSRFLASHRPFTPLLPGGTSGVPMIPPPPVPGSPWSQIFPLRPPLFPSPELVPSQQLPPVSPPQNTVAPPPMHAPLVQQPLTNQSSAVPLLTQWQMHFGDQPPAEVQACTPVEQPQNENAVHTPTFSNSFLSELLADVSDDGIATAEPLCSPPIDDQFLADVDWLADLDTINGNL</sequence>
<dbReference type="GO" id="GO:0046983">
    <property type="term" value="F:protein dimerization activity"/>
    <property type="evidence" value="ECO:0007669"/>
    <property type="project" value="InterPro"/>
</dbReference>
<evidence type="ECO:0000259" key="7">
    <source>
        <dbReference type="PROSITE" id="PS50066"/>
    </source>
</evidence>
<keyword evidence="3" id="KW-0238">DNA-binding</keyword>
<protein>
    <recommendedName>
        <fullName evidence="7">MADS-box domain-containing protein</fullName>
    </recommendedName>
</protein>
<evidence type="ECO:0000313" key="9">
    <source>
        <dbReference type="Proteomes" id="UP000026960"/>
    </source>
</evidence>
<accession>A0A0D3GM05</accession>
<keyword evidence="4" id="KW-0804">Transcription</keyword>
<proteinExistence type="predicted"/>
<dbReference type="SMART" id="SM00432">
    <property type="entry name" value="MADS"/>
    <property type="match status" value="1"/>
</dbReference>
<feature type="coiled-coil region" evidence="6">
    <location>
        <begin position="203"/>
        <end position="237"/>
    </location>
</feature>
<feature type="domain" description="MADS-box" evidence="7">
    <location>
        <begin position="134"/>
        <end position="171"/>
    </location>
</feature>
<dbReference type="STRING" id="65489.A0A0D3GM05"/>
<evidence type="ECO:0000256" key="1">
    <source>
        <dbReference type="ARBA" id="ARBA00004123"/>
    </source>
</evidence>
<keyword evidence="6" id="KW-0175">Coiled coil</keyword>
<dbReference type="Proteomes" id="UP000026960">
    <property type="component" value="Chromosome 7"/>
</dbReference>
<dbReference type="AlphaFoldDB" id="A0A0D3GM05"/>
<keyword evidence="9" id="KW-1185">Reference proteome</keyword>